<dbReference type="PANTHER" id="PTHR48100:SF1">
    <property type="entry name" value="HISTIDINE PHOSPHATASE FAMILY PROTEIN-RELATED"/>
    <property type="match status" value="1"/>
</dbReference>
<organism evidence="1 2">
    <name type="scientific">Pacificimonas pallii</name>
    <dbReference type="NCBI Taxonomy" id="2827236"/>
    <lineage>
        <taxon>Bacteria</taxon>
        <taxon>Pseudomonadati</taxon>
        <taxon>Pseudomonadota</taxon>
        <taxon>Alphaproteobacteria</taxon>
        <taxon>Sphingomonadales</taxon>
        <taxon>Sphingosinicellaceae</taxon>
        <taxon>Pacificimonas</taxon>
    </lineage>
</organism>
<dbReference type="InterPro" id="IPR013078">
    <property type="entry name" value="His_Pase_superF_clade-1"/>
</dbReference>
<accession>A0ABS6SG42</accession>
<gene>
    <name evidence="1" type="ORF">KCG44_11395</name>
</gene>
<sequence length="222" mass="24234">MRTPPARTAPLYLARHAETVFNFGARMQGHMGHTPLTRRGIEQADAMGAALHGILGAKPDIDLWSSKAGRTLQTCAVVAEHLERDYFDIRQDERLLEIDVGAWEGRRYQDIVEEAGVPIVDAERRLFSVPPPQGEWYPDIRARLDDWLAELDPVRPALVVSHGITARVLRGALVGGDPIEPGCVPIAGDAPQGTVFRIENGAETSIHMGMGSADGRDAPKGY</sequence>
<name>A0ABS6SG42_9SPHN</name>
<dbReference type="InterPro" id="IPR050275">
    <property type="entry name" value="PGM_Phosphatase"/>
</dbReference>
<evidence type="ECO:0000313" key="2">
    <source>
        <dbReference type="Proteomes" id="UP000722336"/>
    </source>
</evidence>
<dbReference type="EMBL" id="JAGSPA010000003">
    <property type="protein sequence ID" value="MBV7257390.1"/>
    <property type="molecule type" value="Genomic_DNA"/>
</dbReference>
<dbReference type="SMART" id="SM00855">
    <property type="entry name" value="PGAM"/>
    <property type="match status" value="1"/>
</dbReference>
<keyword evidence="2" id="KW-1185">Reference proteome</keyword>
<reference evidence="1 2" key="1">
    <citation type="submission" date="2021-04" db="EMBL/GenBank/DDBJ databases">
        <authorList>
            <person name="Pira H."/>
            <person name="Risdian C."/>
            <person name="Wink J."/>
        </authorList>
    </citation>
    <scope>NUCLEOTIDE SEQUENCE [LARGE SCALE GENOMIC DNA]</scope>
    <source>
        <strain evidence="1 2">WHA3</strain>
    </source>
</reference>
<evidence type="ECO:0000313" key="1">
    <source>
        <dbReference type="EMBL" id="MBV7257390.1"/>
    </source>
</evidence>
<dbReference type="CDD" id="cd07067">
    <property type="entry name" value="HP_PGM_like"/>
    <property type="match status" value="1"/>
</dbReference>
<protein>
    <submittedName>
        <fullName evidence="1">Histidine phosphatase family protein</fullName>
    </submittedName>
</protein>
<dbReference type="PANTHER" id="PTHR48100">
    <property type="entry name" value="BROAD-SPECIFICITY PHOSPHATASE YOR283W-RELATED"/>
    <property type="match status" value="1"/>
</dbReference>
<dbReference type="RefSeq" id="WP_218446203.1">
    <property type="nucleotide sequence ID" value="NZ_JAGSPA010000003.1"/>
</dbReference>
<comment type="caution">
    <text evidence="1">The sequence shown here is derived from an EMBL/GenBank/DDBJ whole genome shotgun (WGS) entry which is preliminary data.</text>
</comment>
<proteinExistence type="predicted"/>
<dbReference type="Proteomes" id="UP000722336">
    <property type="component" value="Unassembled WGS sequence"/>
</dbReference>
<dbReference type="Pfam" id="PF00300">
    <property type="entry name" value="His_Phos_1"/>
    <property type="match status" value="1"/>
</dbReference>